<keyword evidence="3" id="KW-1134">Transmembrane beta strand</keyword>
<feature type="signal peptide" evidence="8">
    <location>
        <begin position="1"/>
        <end position="23"/>
    </location>
</feature>
<dbReference type="STRING" id="688.A6E04_19025"/>
<evidence type="ECO:0000256" key="6">
    <source>
        <dbReference type="ARBA" id="ARBA00023136"/>
    </source>
</evidence>
<dbReference type="PANTHER" id="PTHR35093">
    <property type="entry name" value="OUTER MEMBRANE PROTEIN NMB0088-RELATED"/>
    <property type="match status" value="1"/>
</dbReference>
<evidence type="ECO:0000256" key="3">
    <source>
        <dbReference type="ARBA" id="ARBA00022452"/>
    </source>
</evidence>
<gene>
    <name evidence="9" type="ORF">A6E04_19025</name>
</gene>
<comment type="similarity">
    <text evidence="2">Belongs to the OmpP1/FadL family.</text>
</comment>
<dbReference type="GO" id="GO:0015483">
    <property type="term" value="F:long-chain fatty acid transporting porin activity"/>
    <property type="evidence" value="ECO:0007669"/>
    <property type="project" value="TreeGrafter"/>
</dbReference>
<reference evidence="9 10" key="1">
    <citation type="submission" date="2016-06" db="EMBL/GenBank/DDBJ databases">
        <authorList>
            <person name="Kjaerup R.B."/>
            <person name="Dalgaard T.S."/>
            <person name="Juul-Madsen H.R."/>
        </authorList>
    </citation>
    <scope>NUCLEOTIDE SEQUENCE [LARGE SCALE GENOMIC DNA]</scope>
    <source>
        <strain evidence="9 10">1S159</strain>
    </source>
</reference>
<sequence length="461" mass="50481">MNTPFSRSLLATSFLLASTTSVAGGFQINEHSATGLGRAFAGEAVIADNASVLSRNAAAMMMFDKDAFSMGMTMVKPDVSVKNAKYHSMSGNVQADINYKHNNFLDVNIPTGYTLDNSNFSQTSTSLTDVDGIAETAIVPNFYYIHPINEKFAVGVAAYSNFGTGTEFDDNYGAAIFGGKTSVKSMNLGFSIAYRINEHLSFGGGLDVIYGVGDLYRDINADLTGSVNFINDKDGSTSHIDLGGASLKINALDVHATGVGLGGNIGMVYEVNEGSRFGFSYKYSPEIEAKGDVKYLAASQQSDKIYLPLPDIAEFSGFHMITDKTAIHYSIQWVGWSAFDTIDTEYDTIKEYHWKNSYHYAIGATHYLNNKWILRTGYMYDQTPVDELTSISIPDSDRQWFSAGFTYNWSTNTTLDFGFTYLIGKDVQVNEHMEENLPIPSLTATTHSDAVLAAIQLSHTF</sequence>
<evidence type="ECO:0000256" key="2">
    <source>
        <dbReference type="ARBA" id="ARBA00008163"/>
    </source>
</evidence>
<dbReference type="Proteomes" id="UP000093523">
    <property type="component" value="Unassembled WGS sequence"/>
</dbReference>
<evidence type="ECO:0000256" key="8">
    <source>
        <dbReference type="SAM" id="SignalP"/>
    </source>
</evidence>
<evidence type="ECO:0000313" key="10">
    <source>
        <dbReference type="Proteomes" id="UP000093523"/>
    </source>
</evidence>
<evidence type="ECO:0000256" key="1">
    <source>
        <dbReference type="ARBA" id="ARBA00004571"/>
    </source>
</evidence>
<keyword evidence="4" id="KW-0812">Transmembrane</keyword>
<comment type="caution">
    <text evidence="9">The sequence shown here is derived from an EMBL/GenBank/DDBJ whole genome shotgun (WGS) entry which is preliminary data.</text>
</comment>
<name>A0A1B9NUR4_ALILO</name>
<dbReference type="GO" id="GO:0009279">
    <property type="term" value="C:cell outer membrane"/>
    <property type="evidence" value="ECO:0007669"/>
    <property type="project" value="UniProtKB-SubCell"/>
</dbReference>
<evidence type="ECO:0000313" key="9">
    <source>
        <dbReference type="EMBL" id="OCH17738.1"/>
    </source>
</evidence>
<proteinExistence type="inferred from homology"/>
<dbReference type="AlphaFoldDB" id="A0A1B9NUR4"/>
<dbReference type="Gene3D" id="2.40.160.60">
    <property type="entry name" value="Outer membrane protein transport protein (OMPP1/FadL/TodX)"/>
    <property type="match status" value="1"/>
</dbReference>
<dbReference type="PANTHER" id="PTHR35093:SF1">
    <property type="entry name" value="OUTER MEMBRANE LONG-CHAIN FATTY ACID RECEPTOR FADL FAMILY"/>
    <property type="match status" value="1"/>
</dbReference>
<dbReference type="Pfam" id="PF03349">
    <property type="entry name" value="Toluene_X"/>
    <property type="match status" value="1"/>
</dbReference>
<evidence type="ECO:0000256" key="4">
    <source>
        <dbReference type="ARBA" id="ARBA00022692"/>
    </source>
</evidence>
<protein>
    <submittedName>
        <fullName evidence="9">Aromatic hydrocarbon degradation protein</fullName>
    </submittedName>
</protein>
<feature type="chain" id="PRO_5008632200" evidence="8">
    <location>
        <begin position="24"/>
        <end position="461"/>
    </location>
</feature>
<accession>A0A1B9NUR4</accession>
<organism evidence="9 10">
    <name type="scientific">Aliivibrio logei</name>
    <name type="common">Vibrio logei</name>
    <dbReference type="NCBI Taxonomy" id="688"/>
    <lineage>
        <taxon>Bacteria</taxon>
        <taxon>Pseudomonadati</taxon>
        <taxon>Pseudomonadota</taxon>
        <taxon>Gammaproteobacteria</taxon>
        <taxon>Vibrionales</taxon>
        <taxon>Vibrionaceae</taxon>
        <taxon>Aliivibrio</taxon>
    </lineage>
</organism>
<evidence type="ECO:0000256" key="5">
    <source>
        <dbReference type="ARBA" id="ARBA00022729"/>
    </source>
</evidence>
<keyword evidence="7" id="KW-0998">Cell outer membrane</keyword>
<keyword evidence="6" id="KW-0472">Membrane</keyword>
<dbReference type="SUPFAM" id="SSF56935">
    <property type="entry name" value="Porins"/>
    <property type="match status" value="1"/>
</dbReference>
<evidence type="ECO:0000256" key="7">
    <source>
        <dbReference type="ARBA" id="ARBA00023237"/>
    </source>
</evidence>
<dbReference type="OrthoDB" id="19849at2"/>
<dbReference type="RefSeq" id="WP_065612089.1">
    <property type="nucleotide sequence ID" value="NZ_CAWMPN010000029.1"/>
</dbReference>
<comment type="subcellular location">
    <subcellularLocation>
        <location evidence="1">Cell outer membrane</location>
        <topology evidence="1">Multi-pass membrane protein</topology>
    </subcellularLocation>
</comment>
<keyword evidence="5 8" id="KW-0732">Signal</keyword>
<dbReference type="InterPro" id="IPR005017">
    <property type="entry name" value="OMPP1/FadL/TodX"/>
</dbReference>
<dbReference type="EMBL" id="MAJU01000029">
    <property type="protein sequence ID" value="OCH17738.1"/>
    <property type="molecule type" value="Genomic_DNA"/>
</dbReference>